<accession>A0A183EN12</accession>
<evidence type="ECO:0000313" key="2">
    <source>
        <dbReference type="EMBL" id="VDN39881.1"/>
    </source>
</evidence>
<reference evidence="2 3" key="2">
    <citation type="submission" date="2018-11" db="EMBL/GenBank/DDBJ databases">
        <authorList>
            <consortium name="Pathogen Informatics"/>
        </authorList>
    </citation>
    <scope>NUCLEOTIDE SEQUENCE [LARGE SCALE GENOMIC DNA]</scope>
</reference>
<feature type="compositionally biased region" description="Polar residues" evidence="1">
    <location>
        <begin position="1"/>
        <end position="12"/>
    </location>
</feature>
<evidence type="ECO:0000256" key="1">
    <source>
        <dbReference type="SAM" id="MobiDB-lite"/>
    </source>
</evidence>
<gene>
    <name evidence="2" type="ORF">GPUH_LOCUS22353</name>
</gene>
<sequence>MAHTESYGQTAARTEPYGAPQQTSSAYDESVPYKRLIRKRRNSTSAQLSCNAPVAANQQRSVRSSLRNVVPPYSSSVHVADVDLPEQSLTVFGIEDGPPPSIYFFEIFFPN</sequence>
<dbReference type="AlphaFoldDB" id="A0A183EN12"/>
<feature type="region of interest" description="Disordered" evidence="1">
    <location>
        <begin position="1"/>
        <end position="31"/>
    </location>
</feature>
<evidence type="ECO:0000313" key="3">
    <source>
        <dbReference type="Proteomes" id="UP000271098"/>
    </source>
</evidence>
<reference evidence="4" key="1">
    <citation type="submission" date="2016-06" db="UniProtKB">
        <authorList>
            <consortium name="WormBaseParasite"/>
        </authorList>
    </citation>
    <scope>IDENTIFICATION</scope>
</reference>
<protein>
    <submittedName>
        <fullName evidence="2 4">Uncharacterized protein</fullName>
    </submittedName>
</protein>
<proteinExistence type="predicted"/>
<name>A0A183EN12_9BILA</name>
<dbReference type="EMBL" id="UYRT01094883">
    <property type="protein sequence ID" value="VDN39881.1"/>
    <property type="molecule type" value="Genomic_DNA"/>
</dbReference>
<organism evidence="4">
    <name type="scientific">Gongylonema pulchrum</name>
    <dbReference type="NCBI Taxonomy" id="637853"/>
    <lineage>
        <taxon>Eukaryota</taxon>
        <taxon>Metazoa</taxon>
        <taxon>Ecdysozoa</taxon>
        <taxon>Nematoda</taxon>
        <taxon>Chromadorea</taxon>
        <taxon>Rhabditida</taxon>
        <taxon>Spirurina</taxon>
        <taxon>Spiruromorpha</taxon>
        <taxon>Spiruroidea</taxon>
        <taxon>Gongylonematidae</taxon>
        <taxon>Gongylonema</taxon>
    </lineage>
</organism>
<dbReference type="WBParaSite" id="GPUH_0002238001-mRNA-1">
    <property type="protein sequence ID" value="GPUH_0002238001-mRNA-1"/>
    <property type="gene ID" value="GPUH_0002238001"/>
</dbReference>
<dbReference type="Proteomes" id="UP000271098">
    <property type="component" value="Unassembled WGS sequence"/>
</dbReference>
<dbReference type="OrthoDB" id="5835926at2759"/>
<keyword evidence="3" id="KW-1185">Reference proteome</keyword>
<evidence type="ECO:0000313" key="4">
    <source>
        <dbReference type="WBParaSite" id="GPUH_0002238001-mRNA-1"/>
    </source>
</evidence>